<reference evidence="2" key="1">
    <citation type="journal article" date="2016" name="Front. Microbiol.">
        <title>Genome Sequence of the Piezophilic, Mesophilic Sulfate-Reducing Bacterium Desulfovibrio indicus J2T.</title>
        <authorList>
            <person name="Cao J."/>
            <person name="Maignien L."/>
            <person name="Shao Z."/>
            <person name="Alain K."/>
            <person name="Jebbar M."/>
        </authorList>
    </citation>
    <scope>NUCLEOTIDE SEQUENCE</scope>
    <source>
        <strain evidence="2">JCM 32048</strain>
    </source>
</reference>
<dbReference type="Proteomes" id="UP001055286">
    <property type="component" value="Unassembled WGS sequence"/>
</dbReference>
<gene>
    <name evidence="2" type="ORF">MPEAHAMD_3468</name>
</gene>
<name>A0AA37HCK4_9HYPH</name>
<dbReference type="EMBL" id="BPQJ01000015">
    <property type="protein sequence ID" value="GJD63302.1"/>
    <property type="molecule type" value="Genomic_DNA"/>
</dbReference>
<evidence type="ECO:0000313" key="3">
    <source>
        <dbReference type="Proteomes" id="UP001055286"/>
    </source>
</evidence>
<evidence type="ECO:0000259" key="1">
    <source>
        <dbReference type="Pfam" id="PF21834"/>
    </source>
</evidence>
<comment type="caution">
    <text evidence="2">The sequence shown here is derived from an EMBL/GenBank/DDBJ whole genome shotgun (WGS) entry which is preliminary data.</text>
</comment>
<dbReference type="Pfam" id="PF21834">
    <property type="entry name" value="DUF6894"/>
    <property type="match status" value="1"/>
</dbReference>
<organism evidence="2 3">
    <name type="scientific">Methylobacterium frigidaeris</name>
    <dbReference type="NCBI Taxonomy" id="2038277"/>
    <lineage>
        <taxon>Bacteria</taxon>
        <taxon>Pseudomonadati</taxon>
        <taxon>Pseudomonadota</taxon>
        <taxon>Alphaproteobacteria</taxon>
        <taxon>Hyphomicrobiales</taxon>
        <taxon>Methylobacteriaceae</taxon>
        <taxon>Methylobacterium</taxon>
    </lineage>
</organism>
<feature type="domain" description="DUF6894" evidence="1">
    <location>
        <begin position="7"/>
        <end position="74"/>
    </location>
</feature>
<dbReference type="AlphaFoldDB" id="A0AA37HCK4"/>
<sequence length="82" mass="9538">MGQPVPHYFFDINDHDLSHRDDEGSEWPNREAARAHAMRVLADIARDEARRQDRLHLFVTIRDERRTVLAIASLAVACTWLD</sequence>
<proteinExistence type="predicted"/>
<evidence type="ECO:0000313" key="2">
    <source>
        <dbReference type="EMBL" id="GJD63302.1"/>
    </source>
</evidence>
<keyword evidence="3" id="KW-1185">Reference proteome</keyword>
<accession>A0AA37HCK4</accession>
<dbReference type="InterPro" id="IPR054189">
    <property type="entry name" value="DUF6894"/>
</dbReference>
<reference evidence="2" key="2">
    <citation type="submission" date="2021-08" db="EMBL/GenBank/DDBJ databases">
        <authorList>
            <person name="Tani A."/>
            <person name="Ola A."/>
            <person name="Ogura Y."/>
            <person name="Katsura K."/>
            <person name="Hayashi T."/>
        </authorList>
    </citation>
    <scope>NUCLEOTIDE SEQUENCE</scope>
    <source>
        <strain evidence="2">JCM 32048</strain>
    </source>
</reference>
<protein>
    <recommendedName>
        <fullName evidence="1">DUF6894 domain-containing protein</fullName>
    </recommendedName>
</protein>